<sequence>MMKQYVTEHQSKHLDLTAEATRILFQGKSEFQDIIVADTPEFGRMLVLDGVFQTSDKDEFMYHESIVHIPLFLHPHPKHVLIIGGGDGGSAREAVRHACVETVTMVDIDGKVIELSKQYFPAISKAMREKNPKLTVKVGDGIAFMQEAENFYDVIIVDCSDPVGPGEGLFTSSFYQDTYKALKEDGLFVQQTESPFMHRQLVHDIFSRVSAIFPISRLYTAYIPLYPTGMHCFTMGSKTYDPLTWQPNRKRDFSTQYYNEGIQRSAFVLPNFVKDVLYGKKER</sequence>
<keyword evidence="4 7" id="KW-0745">Spermidine biosynthesis</keyword>
<reference evidence="11" key="1">
    <citation type="submission" date="2009-12" db="EMBL/GenBank/DDBJ databases">
        <title>Sequence of Clostridiales genomosp. BVAB3 str. UPII9-5.</title>
        <authorList>
            <person name="Madupu R."/>
            <person name="Durkin A.S."/>
            <person name="Torralba M."/>
            <person name="Methe B."/>
            <person name="Sutton G.G."/>
            <person name="Strausberg R.L."/>
            <person name="Nelson K.E."/>
        </authorList>
    </citation>
    <scope>NUCLEOTIDE SEQUENCE [LARGE SCALE GENOMIC DNA]</scope>
    <source>
        <strain evidence="11">28L</strain>
    </source>
</reference>
<dbReference type="Proteomes" id="UP000003242">
    <property type="component" value="Unassembled WGS sequence"/>
</dbReference>
<organism evidence="9 11">
    <name type="scientific">Megasphaera lornae</name>
    <dbReference type="NCBI Taxonomy" id="1000568"/>
    <lineage>
        <taxon>Bacteria</taxon>
        <taxon>Bacillati</taxon>
        <taxon>Bacillota</taxon>
        <taxon>Negativicutes</taxon>
        <taxon>Veillonellales</taxon>
        <taxon>Veillonellaceae</taxon>
        <taxon>Megasphaera</taxon>
    </lineage>
</organism>
<evidence type="ECO:0000256" key="3">
    <source>
        <dbReference type="ARBA" id="ARBA00023115"/>
    </source>
</evidence>
<dbReference type="PROSITE" id="PS01330">
    <property type="entry name" value="PABS_1"/>
    <property type="match status" value="1"/>
</dbReference>
<feature type="binding site" evidence="4">
    <location>
        <begin position="140"/>
        <end position="141"/>
    </location>
    <ligand>
        <name>S-methyl-5'-thioadenosine</name>
        <dbReference type="ChEBI" id="CHEBI:17509"/>
    </ligand>
</feature>
<comment type="catalytic activity">
    <reaction evidence="4 7">
        <text>S-adenosyl 3-(methylsulfanyl)propylamine + putrescine = S-methyl-5'-thioadenosine + spermidine + H(+)</text>
        <dbReference type="Rhea" id="RHEA:12721"/>
        <dbReference type="ChEBI" id="CHEBI:15378"/>
        <dbReference type="ChEBI" id="CHEBI:17509"/>
        <dbReference type="ChEBI" id="CHEBI:57443"/>
        <dbReference type="ChEBI" id="CHEBI:57834"/>
        <dbReference type="ChEBI" id="CHEBI:326268"/>
        <dbReference type="EC" id="2.5.1.16"/>
    </reaction>
</comment>
<feature type="domain" description="PABS" evidence="8">
    <location>
        <begin position="3"/>
        <end position="238"/>
    </location>
</feature>
<proteinExistence type="inferred from homology"/>
<dbReference type="PROSITE" id="PS51006">
    <property type="entry name" value="PABS_2"/>
    <property type="match status" value="1"/>
</dbReference>
<feature type="active site" description="Proton acceptor" evidence="4 5">
    <location>
        <position position="158"/>
    </location>
</feature>
<feature type="binding site" evidence="4">
    <location>
        <position position="32"/>
    </location>
    <ligand>
        <name>S-methyl-5'-thioadenosine</name>
        <dbReference type="ChEBI" id="CHEBI:17509"/>
    </ligand>
</feature>
<dbReference type="InterPro" id="IPR035246">
    <property type="entry name" value="Spermidine_synt_N"/>
</dbReference>
<dbReference type="EMBL" id="AFIJ01000039">
    <property type="protein sequence ID" value="EGL39236.1"/>
    <property type="molecule type" value="Genomic_DNA"/>
</dbReference>
<dbReference type="Pfam" id="PF17284">
    <property type="entry name" value="Spermine_synt_N"/>
    <property type="match status" value="1"/>
</dbReference>
<reference evidence="10 12" key="3">
    <citation type="submission" date="2011-04" db="EMBL/GenBank/DDBJ databases">
        <authorList>
            <person name="Harkins D.M."/>
            <person name="Madupu R."/>
            <person name="Durkin A.S."/>
            <person name="Torralba M."/>
            <person name="Methe B."/>
            <person name="Sutton G.G."/>
            <person name="Nelson K.E."/>
        </authorList>
    </citation>
    <scope>NUCLEOTIDE SEQUENCE [LARGE SCALE GENOMIC DNA]</scope>
    <source>
        <strain evidence="10 12">UPII 199-6</strain>
    </source>
</reference>
<evidence type="ECO:0000256" key="5">
    <source>
        <dbReference type="PROSITE-ProRule" id="PRU00354"/>
    </source>
</evidence>
<dbReference type="EMBL" id="ADGP01000015">
    <property type="protein sequence ID" value="EFD94330.1"/>
    <property type="molecule type" value="Genomic_DNA"/>
</dbReference>
<dbReference type="InterPro" id="IPR030373">
    <property type="entry name" value="PABS_CS"/>
</dbReference>
<dbReference type="InterPro" id="IPR001045">
    <property type="entry name" value="Spermi_synthase"/>
</dbReference>
<dbReference type="GO" id="GO:0004766">
    <property type="term" value="F:spermidine synthase activity"/>
    <property type="evidence" value="ECO:0007669"/>
    <property type="project" value="UniProtKB-UniRule"/>
</dbReference>
<dbReference type="eggNOG" id="COG0421">
    <property type="taxonomic scope" value="Bacteria"/>
</dbReference>
<dbReference type="UniPathway" id="UPA00248">
    <property type="reaction ID" value="UER00314"/>
</dbReference>
<feature type="binding site" evidence="4">
    <location>
        <position position="63"/>
    </location>
    <ligand>
        <name>spermidine</name>
        <dbReference type="ChEBI" id="CHEBI:57834"/>
    </ligand>
</feature>
<dbReference type="STRING" id="699218.HMPREF0889_0921"/>
<dbReference type="GO" id="GO:0005829">
    <property type="term" value="C:cytosol"/>
    <property type="evidence" value="ECO:0007669"/>
    <property type="project" value="TreeGrafter"/>
</dbReference>
<dbReference type="NCBIfam" id="TIGR00417">
    <property type="entry name" value="speE"/>
    <property type="match status" value="1"/>
</dbReference>
<dbReference type="InterPro" id="IPR029063">
    <property type="entry name" value="SAM-dependent_MTases_sf"/>
</dbReference>
<feature type="binding site" evidence="4">
    <location>
        <position position="165"/>
    </location>
    <ligand>
        <name>S-methyl-5'-thioadenosine</name>
        <dbReference type="ChEBI" id="CHEBI:17509"/>
    </ligand>
</feature>
<dbReference type="GO" id="GO:0008295">
    <property type="term" value="P:spermidine biosynthetic process"/>
    <property type="evidence" value="ECO:0007669"/>
    <property type="project" value="UniProtKB-UniRule"/>
</dbReference>
<dbReference type="PANTHER" id="PTHR11558">
    <property type="entry name" value="SPERMIDINE/SPERMINE SYNTHASE"/>
    <property type="match status" value="1"/>
</dbReference>
<feature type="binding site" evidence="4">
    <location>
        <begin position="158"/>
        <end position="161"/>
    </location>
    <ligand>
        <name>spermidine</name>
        <dbReference type="ChEBI" id="CHEBI:57834"/>
    </ligand>
</feature>
<accession>D3LU53</accession>
<dbReference type="InterPro" id="IPR030374">
    <property type="entry name" value="PABS"/>
</dbReference>
<dbReference type="OrthoDB" id="9793120at2"/>
<evidence type="ECO:0000256" key="4">
    <source>
        <dbReference type="HAMAP-Rule" id="MF_00198"/>
    </source>
</evidence>
<comment type="function">
    <text evidence="4">Catalyzes the irreversible transfer of a propylamine group from the amino donor S-adenosylmethioninamine (decarboxy-AdoMet) to putrescine (1,4-diaminobutane) to yield spermidine.</text>
</comment>
<comment type="pathway">
    <text evidence="4">Amine and polyamine biosynthesis; spermidine biosynthesis; spermidine from putrescine: step 1/1.</text>
</comment>
<evidence type="ECO:0000256" key="7">
    <source>
        <dbReference type="RuleBase" id="RU003837"/>
    </source>
</evidence>
<keyword evidence="3 4" id="KW-0620">Polyamine biosynthesis</keyword>
<comment type="similarity">
    <text evidence="1 4 6">Belongs to the spermidine/spermine synthase family.</text>
</comment>
<dbReference type="InterPro" id="IPR037163">
    <property type="entry name" value="Spermidine_synt_N_sf"/>
</dbReference>
<dbReference type="NCBIfam" id="NF002010">
    <property type="entry name" value="PRK00811.1"/>
    <property type="match status" value="1"/>
</dbReference>
<gene>
    <name evidence="4 9" type="primary">speE</name>
    <name evidence="9" type="ORF">HMPREF0889_0921</name>
    <name evidence="10" type="ORF">HMPREF1039_0481</name>
</gene>
<reference evidence="9" key="2">
    <citation type="submission" date="2009-12" db="EMBL/GenBank/DDBJ databases">
        <authorList>
            <person name="Madupu R."/>
            <person name="Durkin A.S."/>
            <person name="Torralba M."/>
            <person name="Methe B."/>
            <person name="Sutton G.G."/>
            <person name="Strausberg R.L."/>
            <person name="Nelson K.E."/>
        </authorList>
    </citation>
    <scope>NUCLEOTIDE SEQUENCE</scope>
    <source>
        <strain evidence="9">28L</strain>
    </source>
</reference>
<dbReference type="Gene3D" id="2.30.140.10">
    <property type="entry name" value="Spermidine synthase, tetramerisation domain"/>
    <property type="match status" value="1"/>
</dbReference>
<comment type="subunit">
    <text evidence="4">Homodimer or homotetramer.</text>
</comment>
<name>D3LU53_9FIRM</name>
<evidence type="ECO:0000313" key="11">
    <source>
        <dbReference type="Proteomes" id="UP000003242"/>
    </source>
</evidence>
<evidence type="ECO:0000313" key="12">
    <source>
        <dbReference type="Proteomes" id="UP000004018"/>
    </source>
</evidence>
<evidence type="ECO:0000313" key="10">
    <source>
        <dbReference type="EMBL" id="EGL39236.1"/>
    </source>
</evidence>
<keyword evidence="12" id="KW-1185">Reference proteome</keyword>
<dbReference type="AlphaFoldDB" id="D3LU53"/>
<keyword evidence="2 4" id="KW-0808">Transferase</keyword>
<evidence type="ECO:0000259" key="8">
    <source>
        <dbReference type="PROSITE" id="PS51006"/>
    </source>
</evidence>
<feature type="binding site" evidence="4">
    <location>
        <position position="107"/>
    </location>
    <ligand>
        <name>S-methyl-5'-thioadenosine</name>
        <dbReference type="ChEBI" id="CHEBI:17509"/>
    </ligand>
</feature>
<dbReference type="SUPFAM" id="SSF53335">
    <property type="entry name" value="S-adenosyl-L-methionine-dependent methyltransferases"/>
    <property type="match status" value="1"/>
</dbReference>
<feature type="binding site" evidence="4">
    <location>
        <position position="87"/>
    </location>
    <ligand>
        <name>spermidine</name>
        <dbReference type="ChEBI" id="CHEBI:57834"/>
    </ligand>
</feature>
<dbReference type="HAMAP" id="MF_00198">
    <property type="entry name" value="Spermidine_synth"/>
    <property type="match status" value="1"/>
</dbReference>
<evidence type="ECO:0000256" key="6">
    <source>
        <dbReference type="RuleBase" id="RU003836"/>
    </source>
</evidence>
<dbReference type="Pfam" id="PF01564">
    <property type="entry name" value="Spermine_synth"/>
    <property type="match status" value="1"/>
</dbReference>
<protein>
    <recommendedName>
        <fullName evidence="4">Polyamine aminopropyltransferase</fullName>
    </recommendedName>
    <alternativeName>
        <fullName evidence="4">Putrescine aminopropyltransferase</fullName>
        <shortName evidence="4">PAPT</shortName>
    </alternativeName>
    <alternativeName>
        <fullName evidence="4">Spermidine synthase</fullName>
        <shortName evidence="4">SPDS</shortName>
        <shortName evidence="4">SPDSY</shortName>
        <ecNumber evidence="4">2.5.1.16</ecNumber>
    </alternativeName>
</protein>
<dbReference type="Proteomes" id="UP000004018">
    <property type="component" value="Unassembled WGS sequence"/>
</dbReference>
<dbReference type="PANTHER" id="PTHR11558:SF11">
    <property type="entry name" value="SPERMIDINE SYNTHASE"/>
    <property type="match status" value="1"/>
</dbReference>
<dbReference type="Gene3D" id="3.40.50.150">
    <property type="entry name" value="Vaccinia Virus protein VP39"/>
    <property type="match status" value="1"/>
</dbReference>
<evidence type="ECO:0000313" key="9">
    <source>
        <dbReference type="EMBL" id="EFD94330.1"/>
    </source>
</evidence>
<dbReference type="EC" id="2.5.1.16" evidence="4"/>
<comment type="caution">
    <text evidence="9">The sequence shown here is derived from an EMBL/GenBank/DDBJ whole genome shotgun (WGS) entry which is preliminary data.</text>
</comment>
<dbReference type="CDD" id="cd02440">
    <property type="entry name" value="AdoMet_MTases"/>
    <property type="match status" value="1"/>
</dbReference>
<evidence type="ECO:0000256" key="1">
    <source>
        <dbReference type="ARBA" id="ARBA00007867"/>
    </source>
</evidence>
<evidence type="ECO:0000256" key="2">
    <source>
        <dbReference type="ARBA" id="ARBA00022679"/>
    </source>
</evidence>